<keyword evidence="11" id="KW-1185">Reference proteome</keyword>
<dbReference type="EMBL" id="JAFREP010000002">
    <property type="protein sequence ID" value="MBO1317496.1"/>
    <property type="molecule type" value="Genomic_DNA"/>
</dbReference>
<evidence type="ECO:0000256" key="3">
    <source>
        <dbReference type="ARBA" id="ARBA00022741"/>
    </source>
</evidence>
<feature type="transmembrane region" description="Helical" evidence="7">
    <location>
        <begin position="52"/>
        <end position="71"/>
    </location>
</feature>
<dbReference type="Pfam" id="PF00005">
    <property type="entry name" value="ABC_tran"/>
    <property type="match status" value="1"/>
</dbReference>
<reference evidence="10" key="1">
    <citation type="submission" date="2021-03" db="EMBL/GenBank/DDBJ databases">
        <authorList>
            <person name="Wang G."/>
        </authorList>
    </citation>
    <scope>NUCLEOTIDE SEQUENCE</scope>
    <source>
        <strain evidence="10">KCTC 12899</strain>
    </source>
</reference>
<evidence type="ECO:0000313" key="11">
    <source>
        <dbReference type="Proteomes" id="UP000664417"/>
    </source>
</evidence>
<dbReference type="PROSITE" id="PS00211">
    <property type="entry name" value="ABC_TRANSPORTER_1"/>
    <property type="match status" value="1"/>
</dbReference>
<dbReference type="RefSeq" id="WP_207856732.1">
    <property type="nucleotide sequence ID" value="NZ_JAFREP010000002.1"/>
</dbReference>
<dbReference type="Gene3D" id="3.40.50.300">
    <property type="entry name" value="P-loop containing nucleotide triphosphate hydrolases"/>
    <property type="match status" value="1"/>
</dbReference>
<proteinExistence type="predicted"/>
<dbReference type="InterPro" id="IPR005898">
    <property type="entry name" value="Cyc_pep_transpt_SyrD/YojI"/>
</dbReference>
<evidence type="ECO:0000259" key="8">
    <source>
        <dbReference type="PROSITE" id="PS50893"/>
    </source>
</evidence>
<dbReference type="Gene3D" id="1.20.1560.10">
    <property type="entry name" value="ABC transporter type 1, transmembrane domain"/>
    <property type="match status" value="1"/>
</dbReference>
<sequence length="548" mass="60807">MKMWLFLKQQLGARIYLVALLSLMTGVCNTLMIKTINDVIHGGVNGGRMAVFAAAIVGYLAASRFFSAALLRATQRAVFTMRAEILGGVLACDQQRFEQVPNQAIYTAITEDTTQLARSPDIISSMLIAGFTILVCFAYLCWLSPVAFVLILLCILVGAGLYSSVAGRAARDWFAARQTQDEFFRLVDHQLRGFKELKMSDEKRREFFENHLMERCRAGYEQNVRGGEQYIQAVLVSGMLIYGVLGAFAFTGQTWLGLSAEPFASTILVMLYLTPAIQQTVDLLPTLDRFGIAIDKMEKLQRDLADKQTPGSTSVALAEGNAPKFTNWHCLRLARVTFAYPPVDGAEPFHIGPLDLEVRRGEVLFIVGGNGSGKTTLLKLLLGLYKPDSGRFTVDGQAWEAGGADQRHLFSPLFADFHLFDRIYGRQPSPEDLANHLSAMALDHKVNLADGAWSTLDLSQGQRKRLGLVQALVDPAPVLVMDEFAADQDPAFRRRFYRELIPMFRAAGKTIIAITHDESYFDCADRIIHMVEGRPEEHQPQAAEALLT</sequence>
<dbReference type="GO" id="GO:0015421">
    <property type="term" value="F:ABC-type oligopeptide transporter activity"/>
    <property type="evidence" value="ECO:0007669"/>
    <property type="project" value="TreeGrafter"/>
</dbReference>
<evidence type="ECO:0000256" key="6">
    <source>
        <dbReference type="ARBA" id="ARBA00023136"/>
    </source>
</evidence>
<dbReference type="AlphaFoldDB" id="A0A8J7U3Q1"/>
<dbReference type="InterPro" id="IPR003439">
    <property type="entry name" value="ABC_transporter-like_ATP-bd"/>
</dbReference>
<dbReference type="SUPFAM" id="SSF90123">
    <property type="entry name" value="ABC transporter transmembrane region"/>
    <property type="match status" value="1"/>
</dbReference>
<comment type="subcellular location">
    <subcellularLocation>
        <location evidence="1">Cell membrane</location>
        <topology evidence="1">Multi-pass membrane protein</topology>
    </subcellularLocation>
</comment>
<dbReference type="PROSITE" id="PS50929">
    <property type="entry name" value="ABC_TM1F"/>
    <property type="match status" value="1"/>
</dbReference>
<keyword evidence="5 7" id="KW-1133">Transmembrane helix</keyword>
<dbReference type="Pfam" id="PF00664">
    <property type="entry name" value="ABC_membrane"/>
    <property type="match status" value="1"/>
</dbReference>
<keyword evidence="2 7" id="KW-0812">Transmembrane</keyword>
<accession>A0A8J7U3Q1</accession>
<dbReference type="InterPro" id="IPR027417">
    <property type="entry name" value="P-loop_NTPase"/>
</dbReference>
<keyword evidence="3" id="KW-0547">Nucleotide-binding</keyword>
<protein>
    <submittedName>
        <fullName evidence="10">Cyclic peptide export ABC transporter</fullName>
    </submittedName>
</protein>
<feature type="transmembrane region" description="Helical" evidence="7">
    <location>
        <begin position="230"/>
        <end position="249"/>
    </location>
</feature>
<dbReference type="PANTHER" id="PTHR43394">
    <property type="entry name" value="ATP-DEPENDENT PERMEASE MDL1, MITOCHONDRIAL"/>
    <property type="match status" value="1"/>
</dbReference>
<evidence type="ECO:0000256" key="5">
    <source>
        <dbReference type="ARBA" id="ARBA00022989"/>
    </source>
</evidence>
<name>A0A8J7U3Q1_9BACT</name>
<evidence type="ECO:0000259" key="9">
    <source>
        <dbReference type="PROSITE" id="PS50929"/>
    </source>
</evidence>
<gene>
    <name evidence="10" type="ORF">J3U88_03420</name>
</gene>
<dbReference type="SMART" id="SM00382">
    <property type="entry name" value="AAA"/>
    <property type="match status" value="1"/>
</dbReference>
<dbReference type="GO" id="GO:0016887">
    <property type="term" value="F:ATP hydrolysis activity"/>
    <property type="evidence" value="ECO:0007669"/>
    <property type="project" value="InterPro"/>
</dbReference>
<dbReference type="Proteomes" id="UP000664417">
    <property type="component" value="Unassembled WGS sequence"/>
</dbReference>
<evidence type="ECO:0000256" key="7">
    <source>
        <dbReference type="SAM" id="Phobius"/>
    </source>
</evidence>
<evidence type="ECO:0000256" key="4">
    <source>
        <dbReference type="ARBA" id="ARBA00022840"/>
    </source>
</evidence>
<dbReference type="InterPro" id="IPR011527">
    <property type="entry name" value="ABC1_TM_dom"/>
</dbReference>
<dbReference type="PANTHER" id="PTHR43394:SF1">
    <property type="entry name" value="ATP-BINDING CASSETTE SUB-FAMILY B MEMBER 10, MITOCHONDRIAL"/>
    <property type="match status" value="1"/>
</dbReference>
<evidence type="ECO:0000256" key="1">
    <source>
        <dbReference type="ARBA" id="ARBA00004651"/>
    </source>
</evidence>
<feature type="transmembrane region" description="Helical" evidence="7">
    <location>
        <begin position="12"/>
        <end position="32"/>
    </location>
</feature>
<comment type="caution">
    <text evidence="10">The sequence shown here is derived from an EMBL/GenBank/DDBJ whole genome shotgun (WGS) entry which is preliminary data.</text>
</comment>
<evidence type="ECO:0000256" key="2">
    <source>
        <dbReference type="ARBA" id="ARBA00022692"/>
    </source>
</evidence>
<dbReference type="PROSITE" id="PS50893">
    <property type="entry name" value="ABC_TRANSPORTER_2"/>
    <property type="match status" value="1"/>
</dbReference>
<dbReference type="SUPFAM" id="SSF52540">
    <property type="entry name" value="P-loop containing nucleoside triphosphate hydrolases"/>
    <property type="match status" value="1"/>
</dbReference>
<dbReference type="InterPro" id="IPR039421">
    <property type="entry name" value="Type_1_exporter"/>
</dbReference>
<dbReference type="InterPro" id="IPR003593">
    <property type="entry name" value="AAA+_ATPase"/>
</dbReference>
<dbReference type="GO" id="GO:0005886">
    <property type="term" value="C:plasma membrane"/>
    <property type="evidence" value="ECO:0007669"/>
    <property type="project" value="UniProtKB-SubCell"/>
</dbReference>
<evidence type="ECO:0000313" key="10">
    <source>
        <dbReference type="EMBL" id="MBO1317496.1"/>
    </source>
</evidence>
<dbReference type="GO" id="GO:1904680">
    <property type="term" value="F:peptide transmembrane transporter activity"/>
    <property type="evidence" value="ECO:0007669"/>
    <property type="project" value="InterPro"/>
</dbReference>
<feature type="transmembrane region" description="Helical" evidence="7">
    <location>
        <begin position="122"/>
        <end position="140"/>
    </location>
</feature>
<keyword evidence="6 7" id="KW-0472">Membrane</keyword>
<feature type="transmembrane region" description="Helical" evidence="7">
    <location>
        <begin position="146"/>
        <end position="165"/>
    </location>
</feature>
<organism evidence="10 11">
    <name type="scientific">Acanthopleuribacter pedis</name>
    <dbReference type="NCBI Taxonomy" id="442870"/>
    <lineage>
        <taxon>Bacteria</taxon>
        <taxon>Pseudomonadati</taxon>
        <taxon>Acidobacteriota</taxon>
        <taxon>Holophagae</taxon>
        <taxon>Acanthopleuribacterales</taxon>
        <taxon>Acanthopleuribacteraceae</taxon>
        <taxon>Acanthopleuribacter</taxon>
    </lineage>
</organism>
<feature type="domain" description="ABC transporter" evidence="8">
    <location>
        <begin position="331"/>
        <end position="545"/>
    </location>
</feature>
<dbReference type="InterPro" id="IPR036640">
    <property type="entry name" value="ABC1_TM_sf"/>
</dbReference>
<feature type="domain" description="ABC transmembrane type-1" evidence="9">
    <location>
        <begin position="17"/>
        <end position="289"/>
    </location>
</feature>
<dbReference type="InterPro" id="IPR017871">
    <property type="entry name" value="ABC_transporter-like_CS"/>
</dbReference>
<dbReference type="NCBIfam" id="TIGR01194">
    <property type="entry name" value="cyc_pep_trnsptr"/>
    <property type="match status" value="1"/>
</dbReference>
<keyword evidence="4" id="KW-0067">ATP-binding</keyword>
<dbReference type="GO" id="GO:0005524">
    <property type="term" value="F:ATP binding"/>
    <property type="evidence" value="ECO:0007669"/>
    <property type="project" value="UniProtKB-KW"/>
</dbReference>